<evidence type="ECO:0000313" key="2">
    <source>
        <dbReference type="EMBL" id="KYF49600.1"/>
    </source>
</evidence>
<evidence type="ECO:0000256" key="1">
    <source>
        <dbReference type="SAM" id="SignalP"/>
    </source>
</evidence>
<accession>A0A150P2H0</accession>
<reference evidence="2 3" key="1">
    <citation type="submission" date="2014-02" db="EMBL/GenBank/DDBJ databases">
        <title>The small core and large imbalanced accessory genome model reveals a collaborative survival strategy of Sorangium cellulosum strains in nature.</title>
        <authorList>
            <person name="Han K."/>
            <person name="Peng R."/>
            <person name="Blom J."/>
            <person name="Li Y.-Z."/>
        </authorList>
    </citation>
    <scope>NUCLEOTIDE SEQUENCE [LARGE SCALE GENOMIC DNA]</scope>
    <source>
        <strain evidence="2 3">So0157-25</strain>
    </source>
</reference>
<feature type="signal peptide" evidence="1">
    <location>
        <begin position="1"/>
        <end position="21"/>
    </location>
</feature>
<comment type="caution">
    <text evidence="2">The sequence shown here is derived from an EMBL/GenBank/DDBJ whole genome shotgun (WGS) entry which is preliminary data.</text>
</comment>
<feature type="chain" id="PRO_5007565502" description="Secreted protein" evidence="1">
    <location>
        <begin position="22"/>
        <end position="339"/>
    </location>
</feature>
<dbReference type="Proteomes" id="UP000075420">
    <property type="component" value="Unassembled WGS sequence"/>
</dbReference>
<dbReference type="AlphaFoldDB" id="A0A150P2H0"/>
<gene>
    <name evidence="2" type="ORF">BE08_15060</name>
</gene>
<keyword evidence="1" id="KW-0732">Signal</keyword>
<evidence type="ECO:0000313" key="3">
    <source>
        <dbReference type="Proteomes" id="UP000075420"/>
    </source>
</evidence>
<organism evidence="2 3">
    <name type="scientific">Sorangium cellulosum</name>
    <name type="common">Polyangium cellulosum</name>
    <dbReference type="NCBI Taxonomy" id="56"/>
    <lineage>
        <taxon>Bacteria</taxon>
        <taxon>Pseudomonadati</taxon>
        <taxon>Myxococcota</taxon>
        <taxon>Polyangia</taxon>
        <taxon>Polyangiales</taxon>
        <taxon>Polyangiaceae</taxon>
        <taxon>Sorangium</taxon>
    </lineage>
</organism>
<name>A0A150P2H0_SORCE</name>
<proteinExistence type="predicted"/>
<sequence>MGAAILALSAGAALLGASCKAGPCRPGPDCPDPYAGTCPWGWGCAEPVWDGTYAVEGFNNSEVVAVWVGRPSEAPDCTASNYFPVTDLYLEPKTFDRCPRCILEPVWERPYESVILFNSGRCTDSSYADALVVGEFVLPAGWDGSCVSQRLDVVPAPEDVDLALALEQRIPQCRLSRSLEDLDALWGKMFRVCRRTWPIDQYCDGLGTQCIPRMPPGFRECLEYRGDESLQACPRSHPELIRAHVGVDGCPACSFRFSGDERTQSLTFYADEHCTQPIPSTDAWDDGGCYDMPPGASPRSVTATYTVESVGECHLDVSGEQEAEIRPDGWVPFCCRPAA</sequence>
<dbReference type="EMBL" id="JELY01003337">
    <property type="protein sequence ID" value="KYF49600.1"/>
    <property type="molecule type" value="Genomic_DNA"/>
</dbReference>
<protein>
    <recommendedName>
        <fullName evidence="4">Secreted protein</fullName>
    </recommendedName>
</protein>
<evidence type="ECO:0008006" key="4">
    <source>
        <dbReference type="Google" id="ProtNLM"/>
    </source>
</evidence>